<dbReference type="EMBL" id="ML994612">
    <property type="protein sequence ID" value="KAF2194341.1"/>
    <property type="molecule type" value="Genomic_DNA"/>
</dbReference>
<keyword evidence="1" id="KW-0812">Transmembrane</keyword>
<evidence type="ECO:0008006" key="4">
    <source>
        <dbReference type="Google" id="ProtNLM"/>
    </source>
</evidence>
<protein>
    <recommendedName>
        <fullName evidence="4">Reverse transcriptase domain-containing protein</fullName>
    </recommendedName>
</protein>
<organism evidence="2 3">
    <name type="scientific">Zopfia rhizophila CBS 207.26</name>
    <dbReference type="NCBI Taxonomy" id="1314779"/>
    <lineage>
        <taxon>Eukaryota</taxon>
        <taxon>Fungi</taxon>
        <taxon>Dikarya</taxon>
        <taxon>Ascomycota</taxon>
        <taxon>Pezizomycotina</taxon>
        <taxon>Dothideomycetes</taxon>
        <taxon>Dothideomycetes incertae sedis</taxon>
        <taxon>Zopfiaceae</taxon>
        <taxon>Zopfia</taxon>
    </lineage>
</organism>
<evidence type="ECO:0000256" key="1">
    <source>
        <dbReference type="SAM" id="Phobius"/>
    </source>
</evidence>
<keyword evidence="1" id="KW-1133">Transmembrane helix</keyword>
<gene>
    <name evidence="2" type="ORF">K469DRAFT_547997</name>
</gene>
<dbReference type="OrthoDB" id="4365070at2759"/>
<name>A0A6A6ESR0_9PEZI</name>
<feature type="non-terminal residue" evidence="2">
    <location>
        <position position="1"/>
    </location>
</feature>
<dbReference type="Proteomes" id="UP000800200">
    <property type="component" value="Unassembled WGS sequence"/>
</dbReference>
<dbReference type="InterPro" id="IPR043502">
    <property type="entry name" value="DNA/RNA_pol_sf"/>
</dbReference>
<proteinExistence type="predicted"/>
<reference evidence="2" key="1">
    <citation type="journal article" date="2020" name="Stud. Mycol.">
        <title>101 Dothideomycetes genomes: a test case for predicting lifestyles and emergence of pathogens.</title>
        <authorList>
            <person name="Haridas S."/>
            <person name="Albert R."/>
            <person name="Binder M."/>
            <person name="Bloem J."/>
            <person name="Labutti K."/>
            <person name="Salamov A."/>
            <person name="Andreopoulos B."/>
            <person name="Baker S."/>
            <person name="Barry K."/>
            <person name="Bills G."/>
            <person name="Bluhm B."/>
            <person name="Cannon C."/>
            <person name="Castanera R."/>
            <person name="Culley D."/>
            <person name="Daum C."/>
            <person name="Ezra D."/>
            <person name="Gonzalez J."/>
            <person name="Henrissat B."/>
            <person name="Kuo A."/>
            <person name="Liang C."/>
            <person name="Lipzen A."/>
            <person name="Lutzoni F."/>
            <person name="Magnuson J."/>
            <person name="Mondo S."/>
            <person name="Nolan M."/>
            <person name="Ohm R."/>
            <person name="Pangilinan J."/>
            <person name="Park H.-J."/>
            <person name="Ramirez L."/>
            <person name="Alfaro M."/>
            <person name="Sun H."/>
            <person name="Tritt A."/>
            <person name="Yoshinaga Y."/>
            <person name="Zwiers L.-H."/>
            <person name="Turgeon B."/>
            <person name="Goodwin S."/>
            <person name="Spatafora J."/>
            <person name="Crous P."/>
            <person name="Grigoriev I."/>
        </authorList>
    </citation>
    <scope>NUCLEOTIDE SEQUENCE</scope>
    <source>
        <strain evidence="2">CBS 207.26</strain>
    </source>
</reference>
<keyword evidence="1" id="KW-0472">Membrane</keyword>
<accession>A0A6A6ESR0</accession>
<evidence type="ECO:0000313" key="3">
    <source>
        <dbReference type="Proteomes" id="UP000800200"/>
    </source>
</evidence>
<dbReference type="SUPFAM" id="SSF56672">
    <property type="entry name" value="DNA/RNA polymerases"/>
    <property type="match status" value="1"/>
</dbReference>
<evidence type="ECO:0000313" key="2">
    <source>
        <dbReference type="EMBL" id="KAF2194341.1"/>
    </source>
</evidence>
<keyword evidence="3" id="KW-1185">Reference proteome</keyword>
<feature type="transmembrane region" description="Helical" evidence="1">
    <location>
        <begin position="6"/>
        <end position="25"/>
    </location>
</feature>
<dbReference type="AlphaFoldDB" id="A0A6A6ESR0"/>
<sequence>KYLNYFYTIYINNILVYSCIYTKYIKYFYLMLKSLQKISLYVKVKKYKFFITKT</sequence>